<dbReference type="EMBL" id="QUSZ01008511">
    <property type="protein sequence ID" value="RHY00311.1"/>
    <property type="molecule type" value="Genomic_DNA"/>
</dbReference>
<dbReference type="Proteomes" id="UP000286510">
    <property type="component" value="Unassembled WGS sequence"/>
</dbReference>
<protein>
    <submittedName>
        <fullName evidence="1">Uncharacterized protein</fullName>
    </submittedName>
</protein>
<evidence type="ECO:0000313" key="6">
    <source>
        <dbReference type="Proteomes" id="UP000265716"/>
    </source>
</evidence>
<evidence type="ECO:0000313" key="4">
    <source>
        <dbReference type="EMBL" id="RHZ16544.1"/>
    </source>
</evidence>
<dbReference type="EMBL" id="QUTF01013698">
    <property type="protein sequence ID" value="RHZ16544.1"/>
    <property type="molecule type" value="Genomic_DNA"/>
</dbReference>
<dbReference type="AlphaFoldDB" id="A0A397A4L5"/>
<dbReference type="Proteomes" id="UP000265427">
    <property type="component" value="Unassembled WGS sequence"/>
</dbReference>
<dbReference type="Proteomes" id="UP000266196">
    <property type="component" value="Unassembled WGS sequence"/>
</dbReference>
<organism evidence="1 5">
    <name type="scientific">Aphanomyces astaci</name>
    <name type="common">Crayfish plague agent</name>
    <dbReference type="NCBI Taxonomy" id="112090"/>
    <lineage>
        <taxon>Eukaryota</taxon>
        <taxon>Sar</taxon>
        <taxon>Stramenopiles</taxon>
        <taxon>Oomycota</taxon>
        <taxon>Saprolegniomycetes</taxon>
        <taxon>Saprolegniales</taxon>
        <taxon>Verrucalvaceae</taxon>
        <taxon>Aphanomyces</taxon>
    </lineage>
</organism>
<evidence type="ECO:0000313" key="3">
    <source>
        <dbReference type="EMBL" id="RHZ08640.1"/>
    </source>
</evidence>
<evidence type="ECO:0000313" key="2">
    <source>
        <dbReference type="EMBL" id="RHY74516.1"/>
    </source>
</evidence>
<sequence>MAVALDDILITVRPTHKLCASGIWLNNIHSSDHTGTPFMVLELGPGDHMPSRLSGVKPIRVVNTHSLTKEDISMLGHTSQLLLDDRLPPLITAPPHAATTWSPQDTTDWLEGALQNLYDILYTGAKLKWGETSQTRKALNRVVGIQRSNRCTTQLRLHIAEPPTGEEYLRLVLLVEWPKWIRNPNLLLSACWHRSGAIAIDTGLDSDRLQGPHFVGDWLSHDMDHPDVVAQAFQTPAGTRWDNYHYDEAMQARCERSLRTRVSPGHEGVSQKLWIAAPTCIRERD</sequence>
<dbReference type="EMBL" id="QUTE01011873">
    <property type="protein sequence ID" value="RHZ08640.1"/>
    <property type="molecule type" value="Genomic_DNA"/>
</dbReference>
<evidence type="ECO:0000313" key="1">
    <source>
        <dbReference type="EMBL" id="RHY00311.1"/>
    </source>
</evidence>
<evidence type="ECO:0000313" key="5">
    <source>
        <dbReference type="Proteomes" id="UP000265427"/>
    </source>
</evidence>
<accession>A0A397A4L5</accession>
<name>A0A397A4L5_APHAT</name>
<proteinExistence type="predicted"/>
<dbReference type="Proteomes" id="UP000265716">
    <property type="component" value="Unassembled WGS sequence"/>
</dbReference>
<evidence type="ECO:0000313" key="8">
    <source>
        <dbReference type="Proteomes" id="UP000286510"/>
    </source>
</evidence>
<gene>
    <name evidence="4" type="ORF">DYB26_005689</name>
    <name evidence="3" type="ORF">DYB31_013272</name>
    <name evidence="1" type="ORF">DYB36_013272</name>
    <name evidence="2" type="ORF">DYB38_013347</name>
</gene>
<evidence type="ECO:0000313" key="7">
    <source>
        <dbReference type="Proteomes" id="UP000266196"/>
    </source>
</evidence>
<reference evidence="5 6" key="1">
    <citation type="submission" date="2018-08" db="EMBL/GenBank/DDBJ databases">
        <title>Aphanomyces genome sequencing and annotation.</title>
        <authorList>
            <person name="Minardi D."/>
            <person name="Oidtmann B."/>
            <person name="Van Der Giezen M."/>
            <person name="Studholme D.J."/>
        </authorList>
    </citation>
    <scope>NUCLEOTIDE SEQUENCE [LARGE SCALE GENOMIC DNA]</scope>
    <source>
        <strain evidence="3 7">197901</strain>
        <strain evidence="4 8">FDL457</strain>
        <strain evidence="1 5">Kv</strain>
        <strain evidence="2 6">SA</strain>
    </source>
</reference>
<comment type="caution">
    <text evidence="1">The sequence shown here is derived from an EMBL/GenBank/DDBJ whole genome shotgun (WGS) entry which is preliminary data.</text>
</comment>
<dbReference type="EMBL" id="QUTC01002331">
    <property type="protein sequence ID" value="RHY74516.1"/>
    <property type="molecule type" value="Genomic_DNA"/>
</dbReference>